<dbReference type="Proteomes" id="UP000739538">
    <property type="component" value="Unassembled WGS sequence"/>
</dbReference>
<dbReference type="Pfam" id="PF08281">
    <property type="entry name" value="Sigma70_r4_2"/>
    <property type="match status" value="1"/>
</dbReference>
<feature type="domain" description="RNA polymerase sigma-70 region 2" evidence="6">
    <location>
        <begin position="48"/>
        <end position="113"/>
    </location>
</feature>
<gene>
    <name evidence="8" type="ORF">KDA27_02435</name>
</gene>
<dbReference type="GO" id="GO:0016987">
    <property type="term" value="F:sigma factor activity"/>
    <property type="evidence" value="ECO:0007669"/>
    <property type="project" value="UniProtKB-KW"/>
</dbReference>
<dbReference type="PANTHER" id="PTHR43133">
    <property type="entry name" value="RNA POLYMERASE ECF-TYPE SIGMA FACTO"/>
    <property type="match status" value="1"/>
</dbReference>
<feature type="domain" description="RNA polymerase sigma factor 70 region 4 type 2" evidence="7">
    <location>
        <begin position="147"/>
        <end position="197"/>
    </location>
</feature>
<comment type="caution">
    <text evidence="8">The sequence shown here is derived from an EMBL/GenBank/DDBJ whole genome shotgun (WGS) entry which is preliminary data.</text>
</comment>
<dbReference type="Gene3D" id="1.10.1740.10">
    <property type="match status" value="1"/>
</dbReference>
<dbReference type="CDD" id="cd06171">
    <property type="entry name" value="Sigma70_r4"/>
    <property type="match status" value="1"/>
</dbReference>
<dbReference type="InterPro" id="IPR013249">
    <property type="entry name" value="RNA_pol_sigma70_r4_t2"/>
</dbReference>
<proteinExistence type="inferred from homology"/>
<evidence type="ECO:0000259" key="6">
    <source>
        <dbReference type="Pfam" id="PF04542"/>
    </source>
</evidence>
<keyword evidence="2" id="KW-0805">Transcription regulation</keyword>
<name>A0A956N965_UNCEI</name>
<evidence type="ECO:0000313" key="9">
    <source>
        <dbReference type="Proteomes" id="UP000739538"/>
    </source>
</evidence>
<reference evidence="8" key="1">
    <citation type="submission" date="2020-04" db="EMBL/GenBank/DDBJ databases">
        <authorList>
            <person name="Zhang T."/>
        </authorList>
    </citation>
    <scope>NUCLEOTIDE SEQUENCE</scope>
    <source>
        <strain evidence="8">HKST-UBA02</strain>
    </source>
</reference>
<evidence type="ECO:0000313" key="8">
    <source>
        <dbReference type="EMBL" id="MCA9754633.1"/>
    </source>
</evidence>
<keyword evidence="4" id="KW-0238">DNA-binding</keyword>
<dbReference type="SUPFAM" id="SSF88659">
    <property type="entry name" value="Sigma3 and sigma4 domains of RNA polymerase sigma factors"/>
    <property type="match status" value="1"/>
</dbReference>
<dbReference type="InterPro" id="IPR007627">
    <property type="entry name" value="RNA_pol_sigma70_r2"/>
</dbReference>
<protein>
    <submittedName>
        <fullName evidence="8">Sigma-70 family RNA polymerase sigma factor</fullName>
    </submittedName>
</protein>
<evidence type="ECO:0000256" key="4">
    <source>
        <dbReference type="ARBA" id="ARBA00023125"/>
    </source>
</evidence>
<evidence type="ECO:0000259" key="7">
    <source>
        <dbReference type="Pfam" id="PF08281"/>
    </source>
</evidence>
<dbReference type="InterPro" id="IPR036388">
    <property type="entry name" value="WH-like_DNA-bd_sf"/>
</dbReference>
<organism evidence="8 9">
    <name type="scientific">Eiseniibacteriota bacterium</name>
    <dbReference type="NCBI Taxonomy" id="2212470"/>
    <lineage>
        <taxon>Bacteria</taxon>
        <taxon>Candidatus Eiseniibacteriota</taxon>
    </lineage>
</organism>
<keyword evidence="5" id="KW-0804">Transcription</keyword>
<dbReference type="EMBL" id="JAGQHS010000007">
    <property type="protein sequence ID" value="MCA9754633.1"/>
    <property type="molecule type" value="Genomic_DNA"/>
</dbReference>
<comment type="similarity">
    <text evidence="1">Belongs to the sigma-70 factor family. ECF subfamily.</text>
</comment>
<sequence>MTATLSIPMNPSYGRTQDIPFVVTELDREERDLILRCQRGEKAAFEPIVTRYMRRAAAFALGWVGNRDDALDLSQEAFARAYRAIHRFDADRPFYPWFHRILRNLCINHIGRSRYKREIPLEDAIPVRSGTSSPQEDAERSELRKLVWEGIARVSEQDREILILREFQDLSYTEIADVLDIPKGTVMSRLHNARRRLRDRINEISRVPLAGSEEE</sequence>
<evidence type="ECO:0000256" key="5">
    <source>
        <dbReference type="ARBA" id="ARBA00023163"/>
    </source>
</evidence>
<dbReference type="Pfam" id="PF04542">
    <property type="entry name" value="Sigma70_r2"/>
    <property type="match status" value="1"/>
</dbReference>
<dbReference type="InterPro" id="IPR014284">
    <property type="entry name" value="RNA_pol_sigma-70_dom"/>
</dbReference>
<reference evidence="8" key="2">
    <citation type="journal article" date="2021" name="Microbiome">
        <title>Successional dynamics and alternative stable states in a saline activated sludge microbial community over 9 years.</title>
        <authorList>
            <person name="Wang Y."/>
            <person name="Ye J."/>
            <person name="Ju F."/>
            <person name="Liu L."/>
            <person name="Boyd J.A."/>
            <person name="Deng Y."/>
            <person name="Parks D.H."/>
            <person name="Jiang X."/>
            <person name="Yin X."/>
            <person name="Woodcroft B.J."/>
            <person name="Tyson G.W."/>
            <person name="Hugenholtz P."/>
            <person name="Polz M.F."/>
            <person name="Zhang T."/>
        </authorList>
    </citation>
    <scope>NUCLEOTIDE SEQUENCE</scope>
    <source>
        <strain evidence="8">HKST-UBA02</strain>
    </source>
</reference>
<dbReference type="PANTHER" id="PTHR43133:SF8">
    <property type="entry name" value="RNA POLYMERASE SIGMA FACTOR HI_1459-RELATED"/>
    <property type="match status" value="1"/>
</dbReference>
<evidence type="ECO:0000256" key="3">
    <source>
        <dbReference type="ARBA" id="ARBA00023082"/>
    </source>
</evidence>
<dbReference type="AlphaFoldDB" id="A0A956N965"/>
<dbReference type="InterPro" id="IPR013325">
    <property type="entry name" value="RNA_pol_sigma_r2"/>
</dbReference>
<dbReference type="InterPro" id="IPR039425">
    <property type="entry name" value="RNA_pol_sigma-70-like"/>
</dbReference>
<dbReference type="GO" id="GO:0003677">
    <property type="term" value="F:DNA binding"/>
    <property type="evidence" value="ECO:0007669"/>
    <property type="project" value="UniProtKB-KW"/>
</dbReference>
<keyword evidence="3" id="KW-0731">Sigma factor</keyword>
<dbReference type="GO" id="GO:0006352">
    <property type="term" value="P:DNA-templated transcription initiation"/>
    <property type="evidence" value="ECO:0007669"/>
    <property type="project" value="InterPro"/>
</dbReference>
<accession>A0A956N965</accession>
<dbReference type="InterPro" id="IPR013324">
    <property type="entry name" value="RNA_pol_sigma_r3/r4-like"/>
</dbReference>
<dbReference type="NCBIfam" id="TIGR02937">
    <property type="entry name" value="sigma70-ECF"/>
    <property type="match status" value="1"/>
</dbReference>
<evidence type="ECO:0000256" key="2">
    <source>
        <dbReference type="ARBA" id="ARBA00023015"/>
    </source>
</evidence>
<dbReference type="SUPFAM" id="SSF88946">
    <property type="entry name" value="Sigma2 domain of RNA polymerase sigma factors"/>
    <property type="match status" value="1"/>
</dbReference>
<dbReference type="Gene3D" id="1.10.10.10">
    <property type="entry name" value="Winged helix-like DNA-binding domain superfamily/Winged helix DNA-binding domain"/>
    <property type="match status" value="1"/>
</dbReference>
<evidence type="ECO:0000256" key="1">
    <source>
        <dbReference type="ARBA" id="ARBA00010641"/>
    </source>
</evidence>